<evidence type="ECO:0000256" key="8">
    <source>
        <dbReference type="ARBA" id="ARBA00022801"/>
    </source>
</evidence>
<feature type="domain" description="RNase H type-1" evidence="10">
    <location>
        <begin position="82"/>
        <end position="219"/>
    </location>
</feature>
<evidence type="ECO:0000313" key="12">
    <source>
        <dbReference type="Proteomes" id="UP000283745"/>
    </source>
</evidence>
<comment type="cofactor">
    <cofactor evidence="2">
        <name>Mg(2+)</name>
        <dbReference type="ChEBI" id="CHEBI:18420"/>
    </cofactor>
</comment>
<dbReference type="GO" id="GO:0003676">
    <property type="term" value="F:nucleic acid binding"/>
    <property type="evidence" value="ECO:0007669"/>
    <property type="project" value="InterPro"/>
</dbReference>
<dbReference type="InterPro" id="IPR036397">
    <property type="entry name" value="RNaseH_sf"/>
</dbReference>
<dbReference type="CDD" id="cd09277">
    <property type="entry name" value="RNase_HI_bacteria_like"/>
    <property type="match status" value="1"/>
</dbReference>
<evidence type="ECO:0000256" key="6">
    <source>
        <dbReference type="ARBA" id="ARBA00022723"/>
    </source>
</evidence>
<keyword evidence="9" id="KW-0460">Magnesium</keyword>
<evidence type="ECO:0000313" key="11">
    <source>
        <dbReference type="EMBL" id="RHE40815.1"/>
    </source>
</evidence>
<comment type="similarity">
    <text evidence="3">Belongs to the RNase H family.</text>
</comment>
<evidence type="ECO:0000256" key="3">
    <source>
        <dbReference type="ARBA" id="ARBA00005300"/>
    </source>
</evidence>
<dbReference type="Gene3D" id="3.40.970.10">
    <property type="entry name" value="Ribonuclease H1, N-terminal domain"/>
    <property type="match status" value="1"/>
</dbReference>
<comment type="caution">
    <text evidence="11">The sequence shown here is derived from an EMBL/GenBank/DDBJ whole genome shotgun (WGS) entry which is preliminary data.</text>
</comment>
<dbReference type="EC" id="3.1.26.4" evidence="4"/>
<keyword evidence="5" id="KW-0540">Nuclease</keyword>
<dbReference type="FunFam" id="3.40.970.10:FF:000001">
    <property type="entry name" value="Ribonuclease H1"/>
    <property type="match status" value="1"/>
</dbReference>
<keyword evidence="8" id="KW-0378">Hydrolase</keyword>
<evidence type="ECO:0000256" key="9">
    <source>
        <dbReference type="ARBA" id="ARBA00022842"/>
    </source>
</evidence>
<evidence type="ECO:0000256" key="1">
    <source>
        <dbReference type="ARBA" id="ARBA00000077"/>
    </source>
</evidence>
<dbReference type="Proteomes" id="UP000283745">
    <property type="component" value="Unassembled WGS sequence"/>
</dbReference>
<keyword evidence="7" id="KW-0255">Endonuclease</keyword>
<dbReference type="Pfam" id="PF01693">
    <property type="entry name" value="Cauli_VI"/>
    <property type="match status" value="1"/>
</dbReference>
<dbReference type="EMBL" id="QSKF01000003">
    <property type="protein sequence ID" value="RHE40815.1"/>
    <property type="molecule type" value="Genomic_DNA"/>
</dbReference>
<evidence type="ECO:0000256" key="5">
    <source>
        <dbReference type="ARBA" id="ARBA00022722"/>
    </source>
</evidence>
<dbReference type="RefSeq" id="WP_118039340.1">
    <property type="nucleotide sequence ID" value="NZ_CABJFK010000003.1"/>
</dbReference>
<dbReference type="InterPro" id="IPR011320">
    <property type="entry name" value="RNase_H1_N"/>
</dbReference>
<dbReference type="PANTHER" id="PTHR10642:SF26">
    <property type="entry name" value="RIBONUCLEASE H1"/>
    <property type="match status" value="1"/>
</dbReference>
<dbReference type="PROSITE" id="PS50879">
    <property type="entry name" value="RNASE_H_1"/>
    <property type="match status" value="1"/>
</dbReference>
<comment type="catalytic activity">
    <reaction evidence="1">
        <text>Endonucleolytic cleavage to 5'-phosphomonoester.</text>
        <dbReference type="EC" id="3.1.26.4"/>
    </reaction>
</comment>
<dbReference type="SUPFAM" id="SSF53098">
    <property type="entry name" value="Ribonuclease H-like"/>
    <property type="match status" value="1"/>
</dbReference>
<reference evidence="11 12" key="1">
    <citation type="submission" date="2018-08" db="EMBL/GenBank/DDBJ databases">
        <title>A genome reference for cultivated species of the human gut microbiota.</title>
        <authorList>
            <person name="Zou Y."/>
            <person name="Xue W."/>
            <person name="Luo G."/>
        </authorList>
    </citation>
    <scope>NUCLEOTIDE SEQUENCE [LARGE SCALE GENOMIC DNA]</scope>
    <source>
        <strain evidence="11 12">AM28-23</strain>
    </source>
</reference>
<evidence type="ECO:0000256" key="7">
    <source>
        <dbReference type="ARBA" id="ARBA00022759"/>
    </source>
</evidence>
<protein>
    <recommendedName>
        <fullName evidence="4">ribonuclease H</fullName>
        <ecNumber evidence="4">3.1.26.4</ecNumber>
    </recommendedName>
</protein>
<keyword evidence="6" id="KW-0479">Metal-binding</keyword>
<dbReference type="Pfam" id="PF00075">
    <property type="entry name" value="RNase_H"/>
    <property type="match status" value="1"/>
</dbReference>
<dbReference type="InterPro" id="IPR009027">
    <property type="entry name" value="Ribosomal_bL9/RNase_H1_N"/>
</dbReference>
<dbReference type="InterPro" id="IPR002156">
    <property type="entry name" value="RNaseH_domain"/>
</dbReference>
<gene>
    <name evidence="11" type="ORF">DW740_04555</name>
</gene>
<evidence type="ECO:0000256" key="2">
    <source>
        <dbReference type="ARBA" id="ARBA00001946"/>
    </source>
</evidence>
<dbReference type="SUPFAM" id="SSF55658">
    <property type="entry name" value="L9 N-domain-like"/>
    <property type="match status" value="1"/>
</dbReference>
<name>A0A414EPC0_9FIRM</name>
<proteinExistence type="inferred from homology"/>
<dbReference type="Gene3D" id="3.30.420.10">
    <property type="entry name" value="Ribonuclease H-like superfamily/Ribonuclease H"/>
    <property type="match status" value="1"/>
</dbReference>
<dbReference type="GO" id="GO:0043137">
    <property type="term" value="P:DNA replication, removal of RNA primer"/>
    <property type="evidence" value="ECO:0007669"/>
    <property type="project" value="TreeGrafter"/>
</dbReference>
<dbReference type="AlphaFoldDB" id="A0A414EPC0"/>
<dbReference type="InterPro" id="IPR037056">
    <property type="entry name" value="RNase_H1_N_sf"/>
</dbReference>
<dbReference type="GO" id="GO:0004523">
    <property type="term" value="F:RNA-DNA hybrid ribonuclease activity"/>
    <property type="evidence" value="ECO:0007669"/>
    <property type="project" value="UniProtKB-EC"/>
</dbReference>
<dbReference type="InterPro" id="IPR050092">
    <property type="entry name" value="RNase_H"/>
</dbReference>
<accession>A0A414EPC0</accession>
<dbReference type="GO" id="GO:0046872">
    <property type="term" value="F:metal ion binding"/>
    <property type="evidence" value="ECO:0007669"/>
    <property type="project" value="UniProtKB-KW"/>
</dbReference>
<dbReference type="InterPro" id="IPR012337">
    <property type="entry name" value="RNaseH-like_sf"/>
</dbReference>
<evidence type="ECO:0000259" key="10">
    <source>
        <dbReference type="PROSITE" id="PS50879"/>
    </source>
</evidence>
<sequence length="221" mass="24494">MAKKKFYAVRQGRKTGMFLTWDECKKQVMGYPGAIYKSFGTEAEAKEYLGIDAEAAASRQIGGDSAANMADSGASGDVRNGDSDAVEIYVDGSYYAGTKEFSYGMVVLINGKEEKFSQKMTDPELAQMRNVAGEIKGSEAAMQYALDHKIPSIIIYHDYQGIASWCNGDWKANKPGTIAYRDFYQKAKEKVHIEFCKVKGHSNNKYNDMVDELAKEALGIH</sequence>
<organism evidence="11 12">
    <name type="scientific">Blautia obeum</name>
    <dbReference type="NCBI Taxonomy" id="40520"/>
    <lineage>
        <taxon>Bacteria</taxon>
        <taxon>Bacillati</taxon>
        <taxon>Bacillota</taxon>
        <taxon>Clostridia</taxon>
        <taxon>Lachnospirales</taxon>
        <taxon>Lachnospiraceae</taxon>
        <taxon>Blautia</taxon>
    </lineage>
</organism>
<evidence type="ECO:0000256" key="4">
    <source>
        <dbReference type="ARBA" id="ARBA00012180"/>
    </source>
</evidence>
<dbReference type="PANTHER" id="PTHR10642">
    <property type="entry name" value="RIBONUCLEASE H1"/>
    <property type="match status" value="1"/>
</dbReference>